<organism evidence="2 3">
    <name type="scientific">Paracoccus alcaliphilus</name>
    <dbReference type="NCBI Taxonomy" id="34002"/>
    <lineage>
        <taxon>Bacteria</taxon>
        <taxon>Pseudomonadati</taxon>
        <taxon>Pseudomonadota</taxon>
        <taxon>Alphaproteobacteria</taxon>
        <taxon>Rhodobacterales</taxon>
        <taxon>Paracoccaceae</taxon>
        <taxon>Paracoccus</taxon>
    </lineage>
</organism>
<name>A0A1H8K4H5_9RHOB</name>
<proteinExistence type="predicted"/>
<evidence type="ECO:0000256" key="1">
    <source>
        <dbReference type="SAM" id="MobiDB-lite"/>
    </source>
</evidence>
<dbReference type="InterPro" id="IPR018330">
    <property type="entry name" value="RecT_fam"/>
</dbReference>
<dbReference type="RefSeq" id="WP_090613516.1">
    <property type="nucleotide sequence ID" value="NZ_CP067124.1"/>
</dbReference>
<dbReference type="GO" id="GO:0006259">
    <property type="term" value="P:DNA metabolic process"/>
    <property type="evidence" value="ECO:0007669"/>
    <property type="project" value="InterPro"/>
</dbReference>
<dbReference type="InterPro" id="IPR004590">
    <property type="entry name" value="ssDNA_annealing_RecT"/>
</dbReference>
<evidence type="ECO:0000313" key="3">
    <source>
        <dbReference type="Proteomes" id="UP000199054"/>
    </source>
</evidence>
<feature type="compositionally biased region" description="Basic and acidic residues" evidence="1">
    <location>
        <begin position="336"/>
        <end position="359"/>
    </location>
</feature>
<keyword evidence="3" id="KW-1185">Reference proteome</keyword>
<reference evidence="2 3" key="1">
    <citation type="submission" date="2016-10" db="EMBL/GenBank/DDBJ databases">
        <authorList>
            <person name="de Groot N.N."/>
        </authorList>
    </citation>
    <scope>NUCLEOTIDE SEQUENCE [LARGE SCALE GENOMIC DNA]</scope>
    <source>
        <strain evidence="2 3">DSM 8512</strain>
    </source>
</reference>
<dbReference type="GO" id="GO:0003677">
    <property type="term" value="F:DNA binding"/>
    <property type="evidence" value="ECO:0007669"/>
    <property type="project" value="InterPro"/>
</dbReference>
<dbReference type="AlphaFoldDB" id="A0A1H8K4H5"/>
<dbReference type="EMBL" id="FODE01000020">
    <property type="protein sequence ID" value="SEN87725.1"/>
    <property type="molecule type" value="Genomic_DNA"/>
</dbReference>
<feature type="region of interest" description="Disordered" evidence="1">
    <location>
        <begin position="303"/>
        <end position="364"/>
    </location>
</feature>
<dbReference type="NCBIfam" id="TIGR00616">
    <property type="entry name" value="rect"/>
    <property type="match status" value="1"/>
</dbReference>
<dbReference type="Proteomes" id="UP000199054">
    <property type="component" value="Unassembled WGS sequence"/>
</dbReference>
<gene>
    <name evidence="2" type="ORF">SAMN04489859_102047</name>
</gene>
<evidence type="ECO:0000313" key="2">
    <source>
        <dbReference type="EMBL" id="SEN87725.1"/>
    </source>
</evidence>
<accession>A0A1H8K4H5</accession>
<protein>
    <submittedName>
        <fullName evidence="2">Recombination protein RecT</fullName>
    </submittedName>
</protein>
<dbReference type="Pfam" id="PF03837">
    <property type="entry name" value="RecT"/>
    <property type="match status" value="1"/>
</dbReference>
<sequence>MNAPVTTGPREARLPISKMPLRQVNSVKEMLVNDQAKGQLGAVAAAHMKPERMMRLIANALRTTPKLEQCSPMSLLGAMMQCAGLGLEPNTVLGHAYLIPFDKRGKNKQTGRWEVIGTDVQLVIGYKGLIDLARRSGHITSISANIHYSDDELWEYEEGTEATLRHRPGPQDGDKLHAYAIAKFKDGGHAYVVLPWSQVMKIRDGSQGWQSALKTATQYNKPVNSPWASHEDEMAKKTAIRALSKYLPLSTEFRDAVEVDNSRAAFADFAMNPTEGLNVEQTDYIDGEYGSGDDQDYDQETGEVAQVEDQRATQQSIDPEPEKEPAPRQRRSTAKAADHTDKTPHNDRPKRSAPKDGDKVGGGLFSMSDLIQKIDQSIKDNLTDGAPLDETLELFDAQLAEIKRDAPDEYAAMIEEYEAFVAEREGESQ</sequence>
<dbReference type="STRING" id="34002.SAMN04489859_102047"/>
<dbReference type="OrthoDB" id="5124088at2"/>